<sequence length="192" mass="20443">MTEQFRFPPYAEVDAALGRNGSLNRAAEVHGMLCGLLSADPALSANACLARLADEIADPPGAVDAELSHLLRQLHAATRAQLEDAGFALELHLPDDEQSLATRTEALGQWCQGYGYGLGRGAGAVVSGLPEEAREYLEDLREIARADFDADTAEEADEVAFTEVVEYVRAGALLVFAALRVAQPQGPSNALH</sequence>
<dbReference type="Pfam" id="PF03695">
    <property type="entry name" value="UPF0149"/>
    <property type="match status" value="1"/>
</dbReference>
<dbReference type="SUPFAM" id="SSF101327">
    <property type="entry name" value="YgfB-like"/>
    <property type="match status" value="1"/>
</dbReference>
<dbReference type="InterPro" id="IPR036255">
    <property type="entry name" value="YgfB-like_sf"/>
</dbReference>
<gene>
    <name evidence="2" type="ORF">EV699_10815</name>
</gene>
<dbReference type="EMBL" id="SLWY01000008">
    <property type="protein sequence ID" value="TCO81385.1"/>
    <property type="molecule type" value="Genomic_DNA"/>
</dbReference>
<dbReference type="InterPro" id="IPR011978">
    <property type="entry name" value="YgfB-like"/>
</dbReference>
<name>A0A4R2LPE9_9GAMM</name>
<comment type="similarity">
    <text evidence="1">Belongs to the UPF0149 family.</text>
</comment>
<evidence type="ECO:0000313" key="2">
    <source>
        <dbReference type="EMBL" id="TCO81385.1"/>
    </source>
</evidence>
<dbReference type="GO" id="GO:0005829">
    <property type="term" value="C:cytosol"/>
    <property type="evidence" value="ECO:0007669"/>
    <property type="project" value="TreeGrafter"/>
</dbReference>
<dbReference type="Gene3D" id="1.20.120.740">
    <property type="entry name" value="YgfB uncharacterised protein family UPF0149, PF03695"/>
    <property type="match status" value="1"/>
</dbReference>
<dbReference type="RefSeq" id="WP_132541160.1">
    <property type="nucleotide sequence ID" value="NZ_SLWY01000008.1"/>
</dbReference>
<protein>
    <recommendedName>
        <fullName evidence="4">YecA family protein</fullName>
    </recommendedName>
</protein>
<dbReference type="PANTHER" id="PTHR37528:SF1">
    <property type="entry name" value="UPF0149 PROTEIN YGFB"/>
    <property type="match status" value="1"/>
</dbReference>
<evidence type="ECO:0008006" key="4">
    <source>
        <dbReference type="Google" id="ProtNLM"/>
    </source>
</evidence>
<evidence type="ECO:0000256" key="1">
    <source>
        <dbReference type="ARBA" id="ARBA00038308"/>
    </source>
</evidence>
<dbReference type="OrthoDB" id="9783391at2"/>
<comment type="caution">
    <text evidence="2">The sequence shown here is derived from an EMBL/GenBank/DDBJ whole genome shotgun (WGS) entry which is preliminary data.</text>
</comment>
<keyword evidence="3" id="KW-1185">Reference proteome</keyword>
<reference evidence="2 3" key="1">
    <citation type="submission" date="2019-03" db="EMBL/GenBank/DDBJ databases">
        <title>Genomic Encyclopedia of Type Strains, Phase IV (KMG-IV): sequencing the most valuable type-strain genomes for metagenomic binning, comparative biology and taxonomic classification.</title>
        <authorList>
            <person name="Goeker M."/>
        </authorList>
    </citation>
    <scope>NUCLEOTIDE SEQUENCE [LARGE SCALE GENOMIC DNA]</scope>
    <source>
        <strain evidence="2 3">DSM 25287</strain>
    </source>
</reference>
<proteinExistence type="inferred from homology"/>
<dbReference type="Proteomes" id="UP000295765">
    <property type="component" value="Unassembled WGS sequence"/>
</dbReference>
<evidence type="ECO:0000313" key="3">
    <source>
        <dbReference type="Proteomes" id="UP000295765"/>
    </source>
</evidence>
<dbReference type="AlphaFoldDB" id="A0A4R2LPE9"/>
<organism evidence="2 3">
    <name type="scientific">Plasticicumulans lactativorans</name>
    <dbReference type="NCBI Taxonomy" id="1133106"/>
    <lineage>
        <taxon>Bacteria</taxon>
        <taxon>Pseudomonadati</taxon>
        <taxon>Pseudomonadota</taxon>
        <taxon>Gammaproteobacteria</taxon>
        <taxon>Candidatus Competibacteraceae</taxon>
        <taxon>Plasticicumulans</taxon>
    </lineage>
</organism>
<dbReference type="PANTHER" id="PTHR37528">
    <property type="entry name" value="UPF0149 PROTEIN YGFB"/>
    <property type="match status" value="1"/>
</dbReference>
<accession>A0A4R2LPE9</accession>